<evidence type="ECO:0000313" key="2">
    <source>
        <dbReference type="EMBL" id="EKG16541.1"/>
    </source>
</evidence>
<dbReference type="InterPro" id="IPR013783">
    <property type="entry name" value="Ig-like_fold"/>
</dbReference>
<dbReference type="VEuPathDB" id="FungiDB:MPH_06317"/>
<reference evidence="2 3" key="1">
    <citation type="journal article" date="2012" name="BMC Genomics">
        <title>Tools to kill: Genome of one of the most destructive plant pathogenic fungi Macrophomina phaseolina.</title>
        <authorList>
            <person name="Islam M.S."/>
            <person name="Haque M.S."/>
            <person name="Islam M.M."/>
            <person name="Emdad E.M."/>
            <person name="Halim A."/>
            <person name="Hossen Q.M.M."/>
            <person name="Hossain M.Z."/>
            <person name="Ahmed B."/>
            <person name="Rahim S."/>
            <person name="Rahman M.S."/>
            <person name="Alam M.M."/>
            <person name="Hou S."/>
            <person name="Wan X."/>
            <person name="Saito J.A."/>
            <person name="Alam M."/>
        </authorList>
    </citation>
    <scope>NUCLEOTIDE SEQUENCE [LARGE SCALE GENOMIC DNA]</scope>
    <source>
        <strain evidence="2 3">MS6</strain>
    </source>
</reference>
<dbReference type="Gene3D" id="2.60.40.10">
    <property type="entry name" value="Immunoglobulins"/>
    <property type="match status" value="1"/>
</dbReference>
<dbReference type="InParanoid" id="K2R2S6"/>
<dbReference type="EMBL" id="AHHD01000267">
    <property type="protein sequence ID" value="EKG16541.1"/>
    <property type="molecule type" value="Genomic_DNA"/>
</dbReference>
<dbReference type="HOGENOM" id="CLU_029382_1_0_1"/>
<comment type="caution">
    <text evidence="2">The sequence shown here is derived from an EMBL/GenBank/DDBJ whole genome shotgun (WGS) entry which is preliminary data.</text>
</comment>
<evidence type="ECO:0008006" key="4">
    <source>
        <dbReference type="Google" id="ProtNLM"/>
    </source>
</evidence>
<dbReference type="AlphaFoldDB" id="K2R2S6"/>
<name>K2R2S6_MACPH</name>
<dbReference type="OrthoDB" id="2129641at2759"/>
<dbReference type="Proteomes" id="UP000007129">
    <property type="component" value="Unassembled WGS sequence"/>
</dbReference>
<evidence type="ECO:0000256" key="1">
    <source>
        <dbReference type="SAM" id="MobiDB-lite"/>
    </source>
</evidence>
<feature type="region of interest" description="Disordered" evidence="1">
    <location>
        <begin position="432"/>
        <end position="471"/>
    </location>
</feature>
<gene>
    <name evidence="2" type="ORF">MPH_06317</name>
</gene>
<feature type="compositionally biased region" description="Low complexity" evidence="1">
    <location>
        <begin position="433"/>
        <end position="465"/>
    </location>
</feature>
<evidence type="ECO:0000313" key="3">
    <source>
        <dbReference type="Proteomes" id="UP000007129"/>
    </source>
</evidence>
<dbReference type="eggNOG" id="ENOG502SJ92">
    <property type="taxonomic scope" value="Eukaryota"/>
</dbReference>
<sequence>MGGVPNASRLLPTRQPSERQWIVVLQACVYISRVHSFPIVLIHQASHLVSFFPETFRIIQHAFPRSIPCLSVVGSSCPRSGRSFVCYWQNLSLPAAWVPWKTVAGSPWGSYDVAISGNIVDGTPIAGQIELTQSLLNAGNGVIDKVNVGGNSFTIVGGPTVVLNDPNAVYSNGYNGNPLFTADDENPSITAFSGFPMCIPRSTSDPLCPASNREGKTSNPGSHTFAAPDALVMAPFLPGDYVEFSGIFDGGVVYAYEVVAANVQITTSGSKGQPVYIRMEDAIIGVFDSTTGVAANNEFGDTRFIGYTSDSDNAGAAVTISAVEVDRCTGEETYRTVGSASLKAGDARNKFIWRTDSTTISSYTREYRITTAAGIQKTKNGIFAGQYVQPVTEWIFPEPTVPGIKAPALNFNVFNHLANGISQDNIQFGQLKPWPGASAPSAPGACSATTPKPSTSGTSPPASTAIITTPKANVGPPVTSIPGALVSLSAKDDSGNDASTLSYSWKLVSTDGEAVTLDSTTTSSLSFNVPAQKNDLVKRVFSCNITATDSSGKALWNAASVTVTTDNKLADKVDILTYTHTSQQGGTINIVAQTNVLPDKAKDAAGATLSLQFGNAAGAANSFVAATDSKNAAIAGVYQGSGKWSFGARSVKKPGSIRVVSSRGGNAVLTATTAKKRSLGGSAMSRLDLVEE</sequence>
<protein>
    <recommendedName>
        <fullName evidence="4">Ig-like domain-containing protein</fullName>
    </recommendedName>
</protein>
<proteinExistence type="predicted"/>
<organism evidence="2 3">
    <name type="scientific">Macrophomina phaseolina (strain MS6)</name>
    <name type="common">Charcoal rot fungus</name>
    <dbReference type="NCBI Taxonomy" id="1126212"/>
    <lineage>
        <taxon>Eukaryota</taxon>
        <taxon>Fungi</taxon>
        <taxon>Dikarya</taxon>
        <taxon>Ascomycota</taxon>
        <taxon>Pezizomycotina</taxon>
        <taxon>Dothideomycetes</taxon>
        <taxon>Dothideomycetes incertae sedis</taxon>
        <taxon>Botryosphaeriales</taxon>
        <taxon>Botryosphaeriaceae</taxon>
        <taxon>Macrophomina</taxon>
    </lineage>
</organism>
<accession>K2R2S6</accession>